<gene>
    <name evidence="1" type="ORF">O3W52_24225</name>
</gene>
<sequence>MTRDGIEQMSYWHLTDSGHTDDVPTTVRASASCSDDTIQRQLIADVPLCTVVGRA</sequence>
<reference evidence="1" key="1">
    <citation type="submission" date="2022-10" db="EMBL/GenBank/DDBJ databases">
        <title>Whole genome sequencing of three plant growth promoting bacteria isolated from Vachellia tortilis subsp. raddiana in Morocco.</title>
        <authorList>
            <person name="Hnini M."/>
            <person name="Zouagui R."/>
            <person name="Zouagui H."/>
            <person name="Chemao Elfihri M.-W."/>
            <person name="Ibrahimi A."/>
            <person name="Sbabou L."/>
            <person name="Aurag J."/>
        </authorList>
    </citation>
    <scope>NUCLEOTIDE SEQUENCE</scope>
    <source>
        <strain evidence="1">LMR678</strain>
    </source>
</reference>
<protein>
    <submittedName>
        <fullName evidence="1">Uncharacterized protein</fullName>
    </submittedName>
</protein>
<comment type="caution">
    <text evidence="1">The sequence shown here is derived from an EMBL/GenBank/DDBJ whole genome shotgun (WGS) entry which is preliminary data.</text>
</comment>
<evidence type="ECO:0000313" key="2">
    <source>
        <dbReference type="Proteomes" id="UP001079430"/>
    </source>
</evidence>
<evidence type="ECO:0000313" key="1">
    <source>
        <dbReference type="EMBL" id="MCZ4093060.1"/>
    </source>
</evidence>
<dbReference type="EMBL" id="JAPVOI010000005">
    <property type="protein sequence ID" value="MCZ4093060.1"/>
    <property type="molecule type" value="Genomic_DNA"/>
</dbReference>
<dbReference type="RefSeq" id="WP_269284764.1">
    <property type="nucleotide sequence ID" value="NZ_JAPVOI010000005.1"/>
</dbReference>
<proteinExistence type="predicted"/>
<dbReference type="Proteomes" id="UP001079430">
    <property type="component" value="Unassembled WGS sequence"/>
</dbReference>
<keyword evidence="2" id="KW-1185">Reference proteome</keyword>
<organism evidence="1 2">
    <name type="scientific">Sinorhizobium psoraleae</name>
    <dbReference type="NCBI Taxonomy" id="520838"/>
    <lineage>
        <taxon>Bacteria</taxon>
        <taxon>Pseudomonadati</taxon>
        <taxon>Pseudomonadota</taxon>
        <taxon>Alphaproteobacteria</taxon>
        <taxon>Hyphomicrobiales</taxon>
        <taxon>Rhizobiaceae</taxon>
        <taxon>Sinorhizobium/Ensifer group</taxon>
        <taxon>Sinorhizobium</taxon>
    </lineage>
</organism>
<accession>A0ABT4KMN0</accession>
<name>A0ABT4KMN0_9HYPH</name>